<keyword evidence="5" id="KW-0902">Two-component regulatory system</keyword>
<keyword evidence="3" id="KW-0597">Phosphoprotein</keyword>
<feature type="transmembrane region" description="Helical" evidence="6">
    <location>
        <begin position="75"/>
        <end position="92"/>
    </location>
</feature>
<feature type="transmembrane region" description="Helical" evidence="6">
    <location>
        <begin position="159"/>
        <end position="176"/>
    </location>
</feature>
<dbReference type="RefSeq" id="WP_156560832.1">
    <property type="nucleotide sequence ID" value="NZ_CACRTV010000041.1"/>
</dbReference>
<dbReference type="EMBL" id="CACRTV010000041">
    <property type="protein sequence ID" value="VYU14146.1"/>
    <property type="molecule type" value="Genomic_DNA"/>
</dbReference>
<dbReference type="InterPro" id="IPR036890">
    <property type="entry name" value="HATPase_C_sf"/>
</dbReference>
<organism evidence="8">
    <name type="scientific">Clostridium paraputrificum</name>
    <dbReference type="NCBI Taxonomy" id="29363"/>
    <lineage>
        <taxon>Bacteria</taxon>
        <taxon>Bacillati</taxon>
        <taxon>Bacillota</taxon>
        <taxon>Clostridia</taxon>
        <taxon>Eubacteriales</taxon>
        <taxon>Clostridiaceae</taxon>
        <taxon>Clostridium</taxon>
    </lineage>
</organism>
<dbReference type="PRINTS" id="PR00344">
    <property type="entry name" value="BCTRLSENSOR"/>
</dbReference>
<dbReference type="EC" id="2.7.13.3" evidence="2"/>
<keyword evidence="6" id="KW-0472">Membrane</keyword>
<feature type="transmembrane region" description="Helical" evidence="6">
    <location>
        <begin position="112"/>
        <end position="129"/>
    </location>
</feature>
<evidence type="ECO:0000256" key="6">
    <source>
        <dbReference type="SAM" id="Phobius"/>
    </source>
</evidence>
<dbReference type="Gene3D" id="3.30.450.20">
    <property type="entry name" value="PAS domain"/>
    <property type="match status" value="1"/>
</dbReference>
<dbReference type="InterPro" id="IPR003594">
    <property type="entry name" value="HATPase_dom"/>
</dbReference>
<dbReference type="PANTHER" id="PTHR43547">
    <property type="entry name" value="TWO-COMPONENT HISTIDINE KINASE"/>
    <property type="match status" value="1"/>
</dbReference>
<feature type="domain" description="Histidine kinase" evidence="7">
    <location>
        <begin position="408"/>
        <end position="627"/>
    </location>
</feature>
<keyword evidence="6" id="KW-0812">Transmembrane</keyword>
<dbReference type="PANTHER" id="PTHR43547:SF2">
    <property type="entry name" value="HYBRID SIGNAL TRANSDUCTION HISTIDINE KINASE C"/>
    <property type="match status" value="1"/>
</dbReference>
<evidence type="ECO:0000259" key="7">
    <source>
        <dbReference type="PROSITE" id="PS50109"/>
    </source>
</evidence>
<reference evidence="8" key="1">
    <citation type="submission" date="2019-11" db="EMBL/GenBank/DDBJ databases">
        <authorList>
            <person name="Feng L."/>
        </authorList>
    </citation>
    <scope>NUCLEOTIDE SEQUENCE</scope>
    <source>
        <strain evidence="8">CParaputrificumLFYP93</strain>
    </source>
</reference>
<name>A0A6N3CAZ9_9CLOT</name>
<proteinExistence type="predicted"/>
<accession>A0A6N3CAZ9</accession>
<dbReference type="InterPro" id="IPR004358">
    <property type="entry name" value="Sig_transdc_His_kin-like_C"/>
</dbReference>
<dbReference type="Gene3D" id="1.10.287.130">
    <property type="match status" value="1"/>
</dbReference>
<dbReference type="InterPro" id="IPR036097">
    <property type="entry name" value="HisK_dim/P_sf"/>
</dbReference>
<dbReference type="PROSITE" id="PS50109">
    <property type="entry name" value="HIS_KIN"/>
    <property type="match status" value="1"/>
</dbReference>
<keyword evidence="8" id="KW-0808">Transferase</keyword>
<evidence type="ECO:0000256" key="1">
    <source>
        <dbReference type="ARBA" id="ARBA00000085"/>
    </source>
</evidence>
<feature type="transmembrane region" description="Helical" evidence="6">
    <location>
        <begin position="210"/>
        <end position="231"/>
    </location>
</feature>
<comment type="catalytic activity">
    <reaction evidence="1">
        <text>ATP + protein L-histidine = ADP + protein N-phospho-L-histidine.</text>
        <dbReference type="EC" id="2.7.13.3"/>
    </reaction>
</comment>
<dbReference type="SMART" id="SM00387">
    <property type="entry name" value="HATPase_c"/>
    <property type="match status" value="1"/>
</dbReference>
<evidence type="ECO:0000256" key="5">
    <source>
        <dbReference type="ARBA" id="ARBA00023012"/>
    </source>
</evidence>
<dbReference type="SMART" id="SM00388">
    <property type="entry name" value="HisKA"/>
    <property type="match status" value="1"/>
</dbReference>
<feature type="transmembrane region" description="Helical" evidence="6">
    <location>
        <begin position="49"/>
        <end position="68"/>
    </location>
</feature>
<gene>
    <name evidence="8" type="primary">phoR_7</name>
    <name evidence="8" type="ORF">CPLFYP93_01488</name>
</gene>
<dbReference type="SUPFAM" id="SSF55874">
    <property type="entry name" value="ATPase domain of HSP90 chaperone/DNA topoisomerase II/histidine kinase"/>
    <property type="match status" value="1"/>
</dbReference>
<keyword evidence="6" id="KW-1133">Transmembrane helix</keyword>
<sequence>MLERENWKDIIYWPIKKVVFYLVIMIFIDSFIYIVFMDYKDILDMINNILLIITGVSAVIIINTTMLLSERIVKLTSLLYIVIVVFALLELLPEHKVYLKEAHFAQVGFERFVYMWFFFALILVYTSMGKRENQKIKIISYFIISLFICNQFTARSFVIIKLLTIILFIISCFILADFKFIENSKLNIAKSGNICFILITVSSFKSTYIYVYEAFFITMILCTVVLMNNIVNNPYKILFKDLFEKGIEMGNLNTKIIEKNKELEFSQNIVMKKEKVFKSFFRNVPIPLVILNKETRRISFANSSFVNIVESKSLKSIINKKFTSVINIDGGKFNNLNYSEGKIILRGSISNEEDLKYFDIELIDSSTSSDEIIVILNDVTSKVKVDSMKEAIQNKMLEENLKRDFLSNISHDLKTPINVIYSAIQLEECLIKNNNIDGLKKYNTISKQNCISLIRLANNLIDTSRIESDYISADLKVKNIVDIIENIIATLVDYAHNNNVDLIFDTNEEEVYVELDEDFMQRIIVNLISNSIKFCNYNGMIKINVQASYKKVVVSVQDNGIGMEEEFIKDIFNRYSMGKNNEEKSNKGTGIGMFVVKRLMEIQNGDVFVSSKIGEGTRFDLVFNRVLERRYKYVAQN</sequence>
<dbReference type="Gene3D" id="3.30.565.10">
    <property type="entry name" value="Histidine kinase-like ATPase, C-terminal domain"/>
    <property type="match status" value="1"/>
</dbReference>
<keyword evidence="4" id="KW-0418">Kinase</keyword>
<protein>
    <recommendedName>
        <fullName evidence="2">histidine kinase</fullName>
        <ecNumber evidence="2">2.7.13.3</ecNumber>
    </recommendedName>
</protein>
<dbReference type="CDD" id="cd00082">
    <property type="entry name" value="HisKA"/>
    <property type="match status" value="1"/>
</dbReference>
<dbReference type="InterPro" id="IPR003661">
    <property type="entry name" value="HisK_dim/P_dom"/>
</dbReference>
<feature type="transmembrane region" description="Helical" evidence="6">
    <location>
        <begin position="18"/>
        <end position="37"/>
    </location>
</feature>
<evidence type="ECO:0000256" key="4">
    <source>
        <dbReference type="ARBA" id="ARBA00022777"/>
    </source>
</evidence>
<dbReference type="GO" id="GO:0000155">
    <property type="term" value="F:phosphorelay sensor kinase activity"/>
    <property type="evidence" value="ECO:0007669"/>
    <property type="project" value="InterPro"/>
</dbReference>
<evidence type="ECO:0000256" key="3">
    <source>
        <dbReference type="ARBA" id="ARBA00022553"/>
    </source>
</evidence>
<dbReference type="Pfam" id="PF00512">
    <property type="entry name" value="HisKA"/>
    <property type="match status" value="1"/>
</dbReference>
<dbReference type="Pfam" id="PF02518">
    <property type="entry name" value="HATPase_c"/>
    <property type="match status" value="1"/>
</dbReference>
<dbReference type="SUPFAM" id="SSF47384">
    <property type="entry name" value="Homodimeric domain of signal transducing histidine kinase"/>
    <property type="match status" value="1"/>
</dbReference>
<dbReference type="AlphaFoldDB" id="A0A6N3CAZ9"/>
<dbReference type="CDD" id="cd00075">
    <property type="entry name" value="HATPase"/>
    <property type="match status" value="1"/>
</dbReference>
<evidence type="ECO:0000256" key="2">
    <source>
        <dbReference type="ARBA" id="ARBA00012438"/>
    </source>
</evidence>
<evidence type="ECO:0000313" key="8">
    <source>
        <dbReference type="EMBL" id="VYU14146.1"/>
    </source>
</evidence>
<dbReference type="InterPro" id="IPR005467">
    <property type="entry name" value="His_kinase_dom"/>
</dbReference>